<evidence type="ECO:0000313" key="1">
    <source>
        <dbReference type="EMBL" id="KKK46705.1"/>
    </source>
</evidence>
<organism evidence="1">
    <name type="scientific">marine sediment metagenome</name>
    <dbReference type="NCBI Taxonomy" id="412755"/>
    <lineage>
        <taxon>unclassified sequences</taxon>
        <taxon>metagenomes</taxon>
        <taxon>ecological metagenomes</taxon>
    </lineage>
</organism>
<sequence length="75" mass="8602">MTWIKCSDKPGGMPRWGKWVNIVFRRGDARFSSVAALNGEKTIWEDGLYHEQHPVKSVTHFMYLPPLPGEEENDG</sequence>
<reference evidence="1" key="1">
    <citation type="journal article" date="2015" name="Nature">
        <title>Complex archaea that bridge the gap between prokaryotes and eukaryotes.</title>
        <authorList>
            <person name="Spang A."/>
            <person name="Saw J.H."/>
            <person name="Jorgensen S.L."/>
            <person name="Zaremba-Niedzwiedzka K."/>
            <person name="Martijn J."/>
            <person name="Lind A.E."/>
            <person name="van Eijk R."/>
            <person name="Schleper C."/>
            <person name="Guy L."/>
            <person name="Ettema T.J."/>
        </authorList>
    </citation>
    <scope>NUCLEOTIDE SEQUENCE</scope>
</reference>
<gene>
    <name evidence="1" type="ORF">LCGC14_3162560</name>
</gene>
<evidence type="ECO:0008006" key="2">
    <source>
        <dbReference type="Google" id="ProtNLM"/>
    </source>
</evidence>
<comment type="caution">
    <text evidence="1">The sequence shown here is derived from an EMBL/GenBank/DDBJ whole genome shotgun (WGS) entry which is preliminary data.</text>
</comment>
<protein>
    <recommendedName>
        <fullName evidence="2">DUF551 domain-containing protein</fullName>
    </recommendedName>
</protein>
<name>A0A0F8WEZ4_9ZZZZ</name>
<accession>A0A0F8WEZ4</accession>
<dbReference type="AlphaFoldDB" id="A0A0F8WEZ4"/>
<dbReference type="EMBL" id="LAZR01069944">
    <property type="protein sequence ID" value="KKK46705.1"/>
    <property type="molecule type" value="Genomic_DNA"/>
</dbReference>
<proteinExistence type="predicted"/>